<evidence type="ECO:0000259" key="14">
    <source>
        <dbReference type="Pfam" id="PF18403"/>
    </source>
</evidence>
<evidence type="ECO:0000256" key="4">
    <source>
        <dbReference type="ARBA" id="ARBA00006351"/>
    </source>
</evidence>
<feature type="domain" description="UGGT thioredoxin-like" evidence="12">
    <location>
        <begin position="302"/>
        <end position="420"/>
    </location>
</feature>
<feature type="signal peptide" evidence="10">
    <location>
        <begin position="1"/>
        <end position="18"/>
    </location>
</feature>
<dbReference type="InterPro" id="IPR029044">
    <property type="entry name" value="Nucleotide-diphossugar_trans"/>
</dbReference>
<keyword evidence="8" id="KW-0325">Glycoprotein</keyword>
<dbReference type="Pfam" id="PF18401">
    <property type="entry name" value="Thioredoxin_13"/>
    <property type="match status" value="1"/>
</dbReference>
<dbReference type="InterPro" id="IPR040694">
    <property type="entry name" value="UGGT_TRXL_2"/>
</dbReference>
<comment type="cofactor">
    <cofactor evidence="1">
        <name>Ca(2+)</name>
        <dbReference type="ChEBI" id="CHEBI:29108"/>
    </cofactor>
</comment>
<comment type="subcellular location">
    <subcellularLocation>
        <location evidence="2">Endoplasmic reticulum lumen</location>
    </subcellularLocation>
</comment>
<dbReference type="Pfam" id="PF18403">
    <property type="entry name" value="Thioredoxin_15"/>
    <property type="match status" value="1"/>
</dbReference>
<dbReference type="EMBL" id="BEGY01000033">
    <property type="protein sequence ID" value="GAX78494.1"/>
    <property type="molecule type" value="Genomic_DNA"/>
</dbReference>
<proteinExistence type="inferred from homology"/>
<comment type="similarity">
    <text evidence="4">Belongs to the glycosyltransferase 8 family.</text>
</comment>
<dbReference type="Pfam" id="PF06427">
    <property type="entry name" value="UDP-g_GGTase"/>
    <property type="match status" value="1"/>
</dbReference>
<evidence type="ECO:0000259" key="15">
    <source>
        <dbReference type="Pfam" id="PF18404"/>
    </source>
</evidence>
<dbReference type="InterPro" id="IPR040525">
    <property type="entry name" value="UGGT_TRXL_4"/>
</dbReference>
<feature type="chain" id="PRO_5012151398" description="UDP-glucose:glycoprotein glucosyltransferase" evidence="10">
    <location>
        <begin position="19"/>
        <end position="1751"/>
    </location>
</feature>
<evidence type="ECO:0000256" key="10">
    <source>
        <dbReference type="SAM" id="SignalP"/>
    </source>
</evidence>
<evidence type="ECO:0000256" key="9">
    <source>
        <dbReference type="SAM" id="MobiDB-lite"/>
    </source>
</evidence>
<dbReference type="GO" id="GO:0005788">
    <property type="term" value="C:endoplasmic reticulum lumen"/>
    <property type="evidence" value="ECO:0007669"/>
    <property type="project" value="UniProtKB-SubCell"/>
</dbReference>
<dbReference type="CDD" id="cd06432">
    <property type="entry name" value="GT8_HUGT1_C_like"/>
    <property type="match status" value="1"/>
</dbReference>
<dbReference type="Proteomes" id="UP000232323">
    <property type="component" value="Unassembled WGS sequence"/>
</dbReference>
<accession>A0A250X5Y0</accession>
<evidence type="ECO:0000259" key="12">
    <source>
        <dbReference type="Pfam" id="PF18401"/>
    </source>
</evidence>
<evidence type="ECO:0000256" key="6">
    <source>
        <dbReference type="ARBA" id="ARBA00022729"/>
    </source>
</evidence>
<organism evidence="16 17">
    <name type="scientific">Chlamydomonas eustigma</name>
    <dbReference type="NCBI Taxonomy" id="1157962"/>
    <lineage>
        <taxon>Eukaryota</taxon>
        <taxon>Viridiplantae</taxon>
        <taxon>Chlorophyta</taxon>
        <taxon>core chlorophytes</taxon>
        <taxon>Chlorophyceae</taxon>
        <taxon>CS clade</taxon>
        <taxon>Chlamydomonadales</taxon>
        <taxon>Chlamydomonadaceae</taxon>
        <taxon>Chlamydomonas</taxon>
    </lineage>
</organism>
<evidence type="ECO:0000313" key="17">
    <source>
        <dbReference type="Proteomes" id="UP000232323"/>
    </source>
</evidence>
<dbReference type="OrthoDB" id="27683at2759"/>
<feature type="domain" description="UDP-glucose:glycoprotein glucosyltransferase thioredoxin-like" evidence="14">
    <location>
        <begin position="774"/>
        <end position="960"/>
    </location>
</feature>
<keyword evidence="6 10" id="KW-0732">Signal</keyword>
<feature type="region of interest" description="Disordered" evidence="9">
    <location>
        <begin position="1049"/>
        <end position="1068"/>
    </location>
</feature>
<dbReference type="SUPFAM" id="SSF53448">
    <property type="entry name" value="Nucleotide-diphospho-sugar transferases"/>
    <property type="match status" value="1"/>
</dbReference>
<evidence type="ECO:0000256" key="2">
    <source>
        <dbReference type="ARBA" id="ARBA00004319"/>
    </source>
</evidence>
<keyword evidence="17" id="KW-1185">Reference proteome</keyword>
<dbReference type="UniPathway" id="UPA00378"/>
<evidence type="ECO:0000259" key="13">
    <source>
        <dbReference type="Pfam" id="PF18402"/>
    </source>
</evidence>
<keyword evidence="5" id="KW-0808">Transferase</keyword>
<dbReference type="InterPro" id="IPR040497">
    <property type="entry name" value="Glyco_transf_24"/>
</dbReference>
<gene>
    <name evidence="16" type="ORF">CEUSTIGMA_g5933.t1</name>
</gene>
<dbReference type="GO" id="GO:0018279">
    <property type="term" value="P:protein N-linked glycosylation via asparagine"/>
    <property type="evidence" value="ECO:0007669"/>
    <property type="project" value="TreeGrafter"/>
</dbReference>
<dbReference type="GO" id="GO:0003980">
    <property type="term" value="F:UDP-glucose:glycoprotein glucosyltransferase activity"/>
    <property type="evidence" value="ECO:0007669"/>
    <property type="project" value="InterPro"/>
</dbReference>
<dbReference type="GO" id="GO:0036503">
    <property type="term" value="P:ERAD pathway"/>
    <property type="evidence" value="ECO:0007669"/>
    <property type="project" value="TreeGrafter"/>
</dbReference>
<feature type="region of interest" description="Disordered" evidence="9">
    <location>
        <begin position="1355"/>
        <end position="1395"/>
    </location>
</feature>
<dbReference type="Pfam" id="PF18404">
    <property type="entry name" value="Glyco_transf_24"/>
    <property type="match status" value="1"/>
</dbReference>
<feature type="domain" description="UGGT thioredoxin-like" evidence="13">
    <location>
        <begin position="443"/>
        <end position="724"/>
    </location>
</feature>
<feature type="region of interest" description="Disordered" evidence="9">
    <location>
        <begin position="1714"/>
        <end position="1751"/>
    </location>
</feature>
<evidence type="ECO:0008006" key="18">
    <source>
        <dbReference type="Google" id="ProtNLM"/>
    </source>
</evidence>
<dbReference type="Pfam" id="PF18402">
    <property type="entry name" value="Thioredoxin_14"/>
    <property type="match status" value="1"/>
</dbReference>
<dbReference type="InterPro" id="IPR040693">
    <property type="entry name" value="UGGT_TRXL_1"/>
</dbReference>
<dbReference type="Gene3D" id="3.90.550.10">
    <property type="entry name" value="Spore Coat Polysaccharide Biosynthesis Protein SpsA, Chain A"/>
    <property type="match status" value="1"/>
</dbReference>
<dbReference type="GO" id="GO:0051082">
    <property type="term" value="F:unfolded protein binding"/>
    <property type="evidence" value="ECO:0007669"/>
    <property type="project" value="TreeGrafter"/>
</dbReference>
<dbReference type="Pfam" id="PF18400">
    <property type="entry name" value="Thioredoxin_12"/>
    <property type="match status" value="1"/>
</dbReference>
<feature type="domain" description="Glucosyltransferase 24 catalytic" evidence="15">
    <location>
        <begin position="1407"/>
        <end position="1670"/>
    </location>
</feature>
<evidence type="ECO:0000256" key="7">
    <source>
        <dbReference type="ARBA" id="ARBA00022824"/>
    </source>
</evidence>
<feature type="compositionally biased region" description="Basic and acidic residues" evidence="9">
    <location>
        <begin position="1720"/>
        <end position="1739"/>
    </location>
</feature>
<evidence type="ECO:0000256" key="5">
    <source>
        <dbReference type="ARBA" id="ARBA00022679"/>
    </source>
</evidence>
<evidence type="ECO:0000313" key="16">
    <source>
        <dbReference type="EMBL" id="GAX78494.1"/>
    </source>
</evidence>
<feature type="domain" description="UGGT thioredoxin-like" evidence="11">
    <location>
        <begin position="34"/>
        <end position="213"/>
    </location>
</feature>
<evidence type="ECO:0000259" key="11">
    <source>
        <dbReference type="Pfam" id="PF18400"/>
    </source>
</evidence>
<protein>
    <recommendedName>
        <fullName evidence="18">UDP-glucose:glycoprotein glucosyltransferase</fullName>
    </recommendedName>
</protein>
<keyword evidence="7" id="KW-0256">Endoplasmic reticulum</keyword>
<dbReference type="PANTHER" id="PTHR11226">
    <property type="entry name" value="UDP-GLUCOSE GLYCOPROTEIN:GLUCOSYLTRANSFERASE"/>
    <property type="match status" value="1"/>
</dbReference>
<comment type="caution">
    <text evidence="16">The sequence shown here is derived from an EMBL/GenBank/DDBJ whole genome shotgun (WGS) entry which is preliminary data.</text>
</comment>
<dbReference type="STRING" id="1157962.A0A250X5Y0"/>
<name>A0A250X5Y0_9CHLO</name>
<sequence>MIILSVLLFSISTLYTQAQQKGVSVSLRARWNGTPYVSETAEFLADEDPSLLWKYLEVFGSAHEPSDMEQCWSHIMSHASALVPQGVAQVLPLVVASRQYTARLEMFQQLRKQAHPDDVSCCLVDVEGRAAHSAHEVQELITAALVTGATFNGTISLVEGDHVHPSSAEGSTAPSITAVLYGPLGAACTSELHSELRKVTGLKYAFRPVLVGECEVGACMRLGSEERTALPGFGVEAVLKNMEYSALDDKKTSSTIDESGAVTEEVVSGTVKGFDFDTLVSRNPHLKQELASLKDHLLSSDDEEAVKVWDLADLGLQATQRIMAASDPLSVLAEISQNFPALVSSLSRQKVNESLRSAVAFNQQILSPGTNYMLINGITFDINTLDFFGLLDRLRQEARLQRSLSSVLGLPSKAVQQLLAMRADASGDGGLSDARLELGKMTPHVIFQNNLEKDFMYTSRFSPSLMDLLQTFPGRLRPLARNVFTLVLIADPTDPATLQLSKILYKMYSDYYPVRFGLALSVPSVIQRLESQRRTGSSVHAPAWNNMISSEQVSRALLTMRTAFGGQAAFSLLATIANAVGLEWGAMDSLVRGSFISNWEQAAKTATGAKARLAAKKTGEEAWEGVITGSGYASEVGMELSDSTQWLMSKGLTRSSHPIAWLNGVLIPCPEVTPATEQELMYKILMEQQKLQEAIYFGRLVDEEDVLEQVMEEHTTVTRYNPNIMGAADAEGGEGVVQQIISLSEVLRHPARPHLPGLSFYHQPAKTVVGSPPRINAVTYYVASDLSTAEGRSLAIQALRYMSEMPSSSKTARVIIIPNPVDPLAPPSLLELLILSASDIRYEPRQEVASFLYKLIKDQTLNEVLSSAAQAPNPAQTEAMKAKAVEAHMDAESYIAALEKRLKPDAGAVQLREELSSLCRSALKLQPGDSAVVANGRLMLIHSPSTGRTEEFVAEDFQLLQLLMGKYMMGTALASEVQKLVSEATAAGTSLYNGGSTEAQSNVMDDIVAVTASEFLSGNNGDNKISPGASKQLMQVTGRLKGKAVELSSSSYNEETGETTQDEGGSSPHITVILNPLTRSAQRISQVLQLIRATLGCSVALYLNPQRDLTDLPLKAFYRYALPEFEGHPSNTQPAPPVATLMKLPQKRVLTINMDVPEPWLVEPVKAPFDLDNLRLADSTTRTALVEYDLEAIMLTGSCIDVTQGRGTPPRGLQLHLGSPFQPHIVDTLVMSNLAYFQLKTSPGRWLLSLAPGRTRQLYTLDKDKAVGSDLAVSKRSTDVASAVDDVDDDQDGDDKAISSQIIISSLSGKHILFKVHKRPGMEKEDVLLADKEEAETAASEYDEDEGIWDMMFGGGKRKKKKNKETKQQAALTAAGDKQLSGEMPGAITSGSQQQGQQVALRGGEVINVFTVASGHMYERLQKIMFLSVVKNTKSRVKFWIIKNYMSPQHKATLPELAKNFGFEYEFVTYKWPHWLHKQTDKQRIIWAYKILFLDVLFPLNVERVIFVDSDQVIRTDLAELYHMDIKGAPYAYTPFCDNNKEMDEFRFWKGGFWKDHLQGKPYHISALYLVDLKRFRALAAGDNLRIVYDQLSKDPNSLANLDQDLPNYAQHSIPIFSLPQEWLWCESWCGNETKHKAKTIDLCNNPKTKEPKLSAARRILPEWEGLDHDQATATTRAEELLLINPGSCAAGMCNGFAEGGPADDNAAAEVGFAANSNRARTERGPDVYETKAEKEGKEQQPVLNGDHEEL</sequence>
<dbReference type="PANTHER" id="PTHR11226:SF0">
    <property type="entry name" value="UDP-GLUCOSE:GLYCOPROTEIN GLUCOSYLTRANSFERASE"/>
    <property type="match status" value="1"/>
</dbReference>
<evidence type="ECO:0000256" key="1">
    <source>
        <dbReference type="ARBA" id="ARBA00001913"/>
    </source>
</evidence>
<evidence type="ECO:0000256" key="8">
    <source>
        <dbReference type="ARBA" id="ARBA00023180"/>
    </source>
</evidence>
<dbReference type="InterPro" id="IPR040692">
    <property type="entry name" value="UGGT_TRXL_3"/>
</dbReference>
<dbReference type="InterPro" id="IPR009448">
    <property type="entry name" value="UDP-g_GGtrans"/>
</dbReference>
<comment type="pathway">
    <text evidence="3">Protein modification; protein glycosylation.</text>
</comment>
<evidence type="ECO:0000256" key="3">
    <source>
        <dbReference type="ARBA" id="ARBA00004922"/>
    </source>
</evidence>
<reference evidence="16 17" key="1">
    <citation type="submission" date="2017-08" db="EMBL/GenBank/DDBJ databases">
        <title>Acidophilic green algal genome provides insights into adaptation to an acidic environment.</title>
        <authorList>
            <person name="Hirooka S."/>
            <person name="Hirose Y."/>
            <person name="Kanesaki Y."/>
            <person name="Higuchi S."/>
            <person name="Fujiwara T."/>
            <person name="Onuma R."/>
            <person name="Era A."/>
            <person name="Ohbayashi R."/>
            <person name="Uzuka A."/>
            <person name="Nozaki H."/>
            <person name="Yoshikawa H."/>
            <person name="Miyagishima S.Y."/>
        </authorList>
    </citation>
    <scope>NUCLEOTIDE SEQUENCE [LARGE SCALE GENOMIC DNA]</scope>
    <source>
        <strain evidence="16 17">NIES-2499</strain>
    </source>
</reference>